<dbReference type="InterPro" id="IPR034455">
    <property type="entry name" value="CNL1"/>
</dbReference>
<dbReference type="PANTHER" id="PTHR39145:SF1">
    <property type="entry name" value="BIOGENESIS OF LYSOSOME-RELATED ORGANELLES COMPLEX 1 SUBUNIT CNL1"/>
    <property type="match status" value="1"/>
</dbReference>
<comment type="function">
    <text evidence="1">Component of the biogenesis of lysosome-related organelles complex-1 (BLOC-1), a complex that is involved in endosomal cargo sorting.</text>
</comment>
<organism evidence="8 9">
    <name type="scientific">Polychaeton citri CBS 116435</name>
    <dbReference type="NCBI Taxonomy" id="1314669"/>
    <lineage>
        <taxon>Eukaryota</taxon>
        <taxon>Fungi</taxon>
        <taxon>Dikarya</taxon>
        <taxon>Ascomycota</taxon>
        <taxon>Pezizomycotina</taxon>
        <taxon>Dothideomycetes</taxon>
        <taxon>Dothideomycetidae</taxon>
        <taxon>Capnodiales</taxon>
        <taxon>Capnodiaceae</taxon>
        <taxon>Polychaeton</taxon>
    </lineage>
</organism>
<keyword evidence="9" id="KW-1185">Reference proteome</keyword>
<evidence type="ECO:0000256" key="1">
    <source>
        <dbReference type="ARBA" id="ARBA00003807"/>
    </source>
</evidence>
<keyword evidence="5" id="KW-0963">Cytoplasm</keyword>
<comment type="subcellular location">
    <subcellularLocation>
        <location evidence="2">Cytoplasm</location>
    </subcellularLocation>
</comment>
<name>A0A9P4UR50_9PEZI</name>
<dbReference type="PANTHER" id="PTHR39145">
    <property type="entry name" value="BIOGENESIS OF LYSOSOME-RELATED ORGANELLES COMPLEX 1 SUBUNIT CNL1"/>
    <property type="match status" value="1"/>
</dbReference>
<dbReference type="GO" id="GO:0031083">
    <property type="term" value="C:BLOC-1 complex"/>
    <property type="evidence" value="ECO:0007669"/>
    <property type="project" value="InterPro"/>
</dbReference>
<evidence type="ECO:0000256" key="5">
    <source>
        <dbReference type="ARBA" id="ARBA00022490"/>
    </source>
</evidence>
<comment type="similarity">
    <text evidence="3">Belongs to the BLOC1S4 family.</text>
</comment>
<comment type="caution">
    <text evidence="8">The sequence shown here is derived from an EMBL/GenBank/DDBJ whole genome shotgun (WGS) entry which is preliminary data.</text>
</comment>
<dbReference type="OrthoDB" id="5424991at2759"/>
<dbReference type="GO" id="GO:0005737">
    <property type="term" value="C:cytoplasm"/>
    <property type="evidence" value="ECO:0007669"/>
    <property type="project" value="UniProtKB-SubCell"/>
</dbReference>
<feature type="compositionally biased region" description="Polar residues" evidence="7">
    <location>
        <begin position="54"/>
        <end position="68"/>
    </location>
</feature>
<accession>A0A9P4UR50</accession>
<dbReference type="GO" id="GO:0007032">
    <property type="term" value="P:endosome organization"/>
    <property type="evidence" value="ECO:0007669"/>
    <property type="project" value="TreeGrafter"/>
</dbReference>
<dbReference type="EMBL" id="MU003784">
    <property type="protein sequence ID" value="KAF2722206.1"/>
    <property type="molecule type" value="Genomic_DNA"/>
</dbReference>
<reference evidence="8" key="1">
    <citation type="journal article" date="2020" name="Stud. Mycol.">
        <title>101 Dothideomycetes genomes: a test case for predicting lifestyles and emergence of pathogens.</title>
        <authorList>
            <person name="Haridas S."/>
            <person name="Albert R."/>
            <person name="Binder M."/>
            <person name="Bloem J."/>
            <person name="Labutti K."/>
            <person name="Salamov A."/>
            <person name="Andreopoulos B."/>
            <person name="Baker S."/>
            <person name="Barry K."/>
            <person name="Bills G."/>
            <person name="Bluhm B."/>
            <person name="Cannon C."/>
            <person name="Castanera R."/>
            <person name="Culley D."/>
            <person name="Daum C."/>
            <person name="Ezra D."/>
            <person name="Gonzalez J."/>
            <person name="Henrissat B."/>
            <person name="Kuo A."/>
            <person name="Liang C."/>
            <person name="Lipzen A."/>
            <person name="Lutzoni F."/>
            <person name="Magnuson J."/>
            <person name="Mondo S."/>
            <person name="Nolan M."/>
            <person name="Ohm R."/>
            <person name="Pangilinan J."/>
            <person name="Park H.-J."/>
            <person name="Ramirez L."/>
            <person name="Alfaro M."/>
            <person name="Sun H."/>
            <person name="Tritt A."/>
            <person name="Yoshinaga Y."/>
            <person name="Zwiers L.-H."/>
            <person name="Turgeon B."/>
            <person name="Goodwin S."/>
            <person name="Spatafora J."/>
            <person name="Crous P."/>
            <person name="Grigoriev I."/>
        </authorList>
    </citation>
    <scope>NUCLEOTIDE SEQUENCE</scope>
    <source>
        <strain evidence="8">CBS 116435</strain>
    </source>
</reference>
<evidence type="ECO:0000256" key="7">
    <source>
        <dbReference type="SAM" id="MobiDB-lite"/>
    </source>
</evidence>
<evidence type="ECO:0000256" key="4">
    <source>
        <dbReference type="ARBA" id="ARBA00014971"/>
    </source>
</evidence>
<sequence length="166" mass="18631">MPPSTSRQQQSARSPAPTQQASVPQAVPFSRLGISQQDAATLQQHQQLALTSQGSARSPTGSQASSQGRLLLDPTSLTLLGRHFDRVMGAIQQRLEQLNDATERAMQQQYDRAGNAIEMADAEIARFRNILHQIDELETEFDKIRRIREIVRGFRARVEELERRIG</sequence>
<evidence type="ECO:0000313" key="9">
    <source>
        <dbReference type="Proteomes" id="UP000799441"/>
    </source>
</evidence>
<feature type="compositionally biased region" description="Polar residues" evidence="7">
    <location>
        <begin position="1"/>
        <end position="23"/>
    </location>
</feature>
<evidence type="ECO:0000256" key="2">
    <source>
        <dbReference type="ARBA" id="ARBA00004496"/>
    </source>
</evidence>
<gene>
    <name evidence="8" type="ORF">K431DRAFT_302811</name>
</gene>
<feature type="compositionally biased region" description="Low complexity" evidence="7">
    <location>
        <begin position="35"/>
        <end position="53"/>
    </location>
</feature>
<dbReference type="AlphaFoldDB" id="A0A9P4UR50"/>
<dbReference type="Proteomes" id="UP000799441">
    <property type="component" value="Unassembled WGS sequence"/>
</dbReference>
<proteinExistence type="inferred from homology"/>
<protein>
    <recommendedName>
        <fullName evidence="4">Biogenesis of lysosome-related organelles complex 1 subunit CNL1</fullName>
    </recommendedName>
    <alternativeName>
        <fullName evidence="6">CNO-like protein 1</fullName>
    </alternativeName>
</protein>
<evidence type="ECO:0000313" key="8">
    <source>
        <dbReference type="EMBL" id="KAF2722206.1"/>
    </source>
</evidence>
<evidence type="ECO:0000256" key="3">
    <source>
        <dbReference type="ARBA" id="ARBA00007289"/>
    </source>
</evidence>
<feature type="region of interest" description="Disordered" evidence="7">
    <location>
        <begin position="1"/>
        <end position="69"/>
    </location>
</feature>
<evidence type="ECO:0000256" key="6">
    <source>
        <dbReference type="ARBA" id="ARBA00029995"/>
    </source>
</evidence>